<evidence type="ECO:0000256" key="10">
    <source>
        <dbReference type="PROSITE-ProRule" id="PRU10141"/>
    </source>
</evidence>
<feature type="domain" description="EF-hand" evidence="13">
    <location>
        <begin position="457"/>
        <end position="488"/>
    </location>
</feature>
<dbReference type="Gene3D" id="1.10.238.10">
    <property type="entry name" value="EF-hand"/>
    <property type="match status" value="1"/>
</dbReference>
<evidence type="ECO:0000256" key="2">
    <source>
        <dbReference type="ARBA" id="ARBA00006234"/>
    </source>
</evidence>
<dbReference type="GO" id="GO:0005524">
    <property type="term" value="F:ATP binding"/>
    <property type="evidence" value="ECO:0007669"/>
    <property type="project" value="UniProtKB-UniRule"/>
</dbReference>
<keyword evidence="5 10" id="KW-0547">Nucleotide-binding</keyword>
<evidence type="ECO:0000313" key="14">
    <source>
        <dbReference type="EMBL" id="KAK1418037.1"/>
    </source>
</evidence>
<dbReference type="PROSITE" id="PS50222">
    <property type="entry name" value="EF_HAND_2"/>
    <property type="match status" value="3"/>
</dbReference>
<evidence type="ECO:0008006" key="16">
    <source>
        <dbReference type="Google" id="ProtNLM"/>
    </source>
</evidence>
<dbReference type="PROSITE" id="PS00018">
    <property type="entry name" value="EF_HAND_1"/>
    <property type="match status" value="1"/>
</dbReference>
<comment type="similarity">
    <text evidence="1">Belongs to the protein kinase superfamily. CAMK Ser/Thr protein kinase family. CaMK subfamily.</text>
</comment>
<dbReference type="InterPro" id="IPR017441">
    <property type="entry name" value="Protein_kinase_ATP_BS"/>
</dbReference>
<keyword evidence="15" id="KW-1185">Reference proteome</keyword>
<dbReference type="FunFam" id="1.10.510.10:FF:000571">
    <property type="entry name" value="Maternal embryonic leucine zipper kinase"/>
    <property type="match status" value="1"/>
</dbReference>
<evidence type="ECO:0000256" key="11">
    <source>
        <dbReference type="RuleBase" id="RU000304"/>
    </source>
</evidence>
<dbReference type="Proteomes" id="UP001229421">
    <property type="component" value="Unassembled WGS sequence"/>
</dbReference>
<evidence type="ECO:0000259" key="13">
    <source>
        <dbReference type="PROSITE" id="PS50222"/>
    </source>
</evidence>
<reference evidence="14" key="1">
    <citation type="journal article" date="2023" name="bioRxiv">
        <title>Improved chromosome-level genome assembly for marigold (Tagetes erecta).</title>
        <authorList>
            <person name="Jiang F."/>
            <person name="Yuan L."/>
            <person name="Wang S."/>
            <person name="Wang H."/>
            <person name="Xu D."/>
            <person name="Wang A."/>
            <person name="Fan W."/>
        </authorList>
    </citation>
    <scope>NUCLEOTIDE SEQUENCE</scope>
    <source>
        <strain evidence="14">WSJ</strain>
        <tissue evidence="14">Leaf</tissue>
    </source>
</reference>
<dbReference type="InterPro" id="IPR011009">
    <property type="entry name" value="Kinase-like_dom_sf"/>
</dbReference>
<dbReference type="GO" id="GO:0005509">
    <property type="term" value="F:calcium ion binding"/>
    <property type="evidence" value="ECO:0007669"/>
    <property type="project" value="InterPro"/>
</dbReference>
<organism evidence="14 15">
    <name type="scientific">Tagetes erecta</name>
    <name type="common">African marigold</name>
    <dbReference type="NCBI Taxonomy" id="13708"/>
    <lineage>
        <taxon>Eukaryota</taxon>
        <taxon>Viridiplantae</taxon>
        <taxon>Streptophyta</taxon>
        <taxon>Embryophyta</taxon>
        <taxon>Tracheophyta</taxon>
        <taxon>Spermatophyta</taxon>
        <taxon>Magnoliopsida</taxon>
        <taxon>eudicotyledons</taxon>
        <taxon>Gunneridae</taxon>
        <taxon>Pentapetalae</taxon>
        <taxon>asterids</taxon>
        <taxon>campanulids</taxon>
        <taxon>Asterales</taxon>
        <taxon>Asteraceae</taxon>
        <taxon>Asteroideae</taxon>
        <taxon>Heliantheae alliance</taxon>
        <taxon>Tageteae</taxon>
        <taxon>Tagetes</taxon>
    </lineage>
</organism>
<dbReference type="InterPro" id="IPR050205">
    <property type="entry name" value="CDPK_Ser/Thr_kinases"/>
</dbReference>
<evidence type="ECO:0000256" key="6">
    <source>
        <dbReference type="ARBA" id="ARBA00022777"/>
    </source>
</evidence>
<dbReference type="SMART" id="SM00054">
    <property type="entry name" value="EFh"/>
    <property type="match status" value="3"/>
</dbReference>
<dbReference type="FunFam" id="3.30.200.20:FF:000042">
    <property type="entry name" value="Aurora kinase A"/>
    <property type="match status" value="1"/>
</dbReference>
<evidence type="ECO:0000313" key="15">
    <source>
        <dbReference type="Proteomes" id="UP001229421"/>
    </source>
</evidence>
<keyword evidence="3 11" id="KW-0723">Serine/threonine-protein kinase</keyword>
<evidence type="ECO:0000259" key="12">
    <source>
        <dbReference type="PROSITE" id="PS50011"/>
    </source>
</evidence>
<protein>
    <recommendedName>
        <fullName evidence="16">Calcium-dependent protein kinase</fullName>
    </recommendedName>
</protein>
<evidence type="ECO:0000256" key="1">
    <source>
        <dbReference type="ARBA" id="ARBA00005354"/>
    </source>
</evidence>
<dbReference type="PANTHER" id="PTHR24349">
    <property type="entry name" value="SERINE/THREONINE-PROTEIN KINASE"/>
    <property type="match status" value="1"/>
</dbReference>
<dbReference type="Pfam" id="PF00069">
    <property type="entry name" value="Pkinase"/>
    <property type="match status" value="1"/>
</dbReference>
<keyword evidence="4" id="KW-0808">Transferase</keyword>
<keyword evidence="7" id="KW-0106">Calcium</keyword>
<dbReference type="InterPro" id="IPR018247">
    <property type="entry name" value="EF_Hand_1_Ca_BS"/>
</dbReference>
<evidence type="ECO:0000256" key="3">
    <source>
        <dbReference type="ARBA" id="ARBA00022527"/>
    </source>
</evidence>
<feature type="domain" description="EF-hand" evidence="13">
    <location>
        <begin position="386"/>
        <end position="421"/>
    </location>
</feature>
<dbReference type="CDD" id="cd00051">
    <property type="entry name" value="EFh"/>
    <property type="match status" value="1"/>
</dbReference>
<keyword evidence="8 10" id="KW-0067">ATP-binding</keyword>
<dbReference type="SUPFAM" id="SSF56112">
    <property type="entry name" value="Protein kinase-like (PK-like)"/>
    <property type="match status" value="1"/>
</dbReference>
<comment type="function">
    <text evidence="9">CIPK serine-threonine protein kinases interact with CBL proteins. Binding of a CBL protein to the regulatory NAF domain of CIPK protein lead to the activation of the kinase in a calcium-dependent manner.</text>
</comment>
<dbReference type="InterPro" id="IPR008271">
    <property type="entry name" value="Ser/Thr_kinase_AS"/>
</dbReference>
<dbReference type="SUPFAM" id="SSF47473">
    <property type="entry name" value="EF-hand"/>
    <property type="match status" value="1"/>
</dbReference>
<dbReference type="PROSITE" id="PS00107">
    <property type="entry name" value="PROTEIN_KINASE_ATP"/>
    <property type="match status" value="1"/>
</dbReference>
<dbReference type="Pfam" id="PF13499">
    <property type="entry name" value="EF-hand_7"/>
    <property type="match status" value="2"/>
</dbReference>
<dbReference type="CDD" id="cd05117">
    <property type="entry name" value="STKc_CAMK"/>
    <property type="match status" value="1"/>
</dbReference>
<dbReference type="Gene3D" id="1.10.510.10">
    <property type="entry name" value="Transferase(Phosphotransferase) domain 1"/>
    <property type="match status" value="1"/>
</dbReference>
<comment type="caution">
    <text evidence="14">The sequence shown here is derived from an EMBL/GenBank/DDBJ whole genome shotgun (WGS) entry which is preliminary data.</text>
</comment>
<feature type="binding site" evidence="10">
    <location>
        <position position="69"/>
    </location>
    <ligand>
        <name>ATP</name>
        <dbReference type="ChEBI" id="CHEBI:30616"/>
    </ligand>
</feature>
<gene>
    <name evidence="14" type="ORF">QVD17_27174</name>
</gene>
<dbReference type="PROSITE" id="PS00108">
    <property type="entry name" value="PROTEIN_KINASE_ST"/>
    <property type="match status" value="1"/>
</dbReference>
<dbReference type="InterPro" id="IPR011992">
    <property type="entry name" value="EF-hand-dom_pair"/>
</dbReference>
<dbReference type="PROSITE" id="PS50011">
    <property type="entry name" value="PROTEIN_KINASE_DOM"/>
    <property type="match status" value="1"/>
</dbReference>
<evidence type="ECO:0000256" key="5">
    <source>
        <dbReference type="ARBA" id="ARBA00022741"/>
    </source>
</evidence>
<dbReference type="EMBL" id="JAUHHV010000007">
    <property type="protein sequence ID" value="KAK1418037.1"/>
    <property type="molecule type" value="Genomic_DNA"/>
</dbReference>
<evidence type="ECO:0000256" key="7">
    <source>
        <dbReference type="ARBA" id="ARBA00022837"/>
    </source>
</evidence>
<feature type="domain" description="EF-hand" evidence="13">
    <location>
        <begin position="350"/>
        <end position="385"/>
    </location>
</feature>
<dbReference type="InterPro" id="IPR002048">
    <property type="entry name" value="EF_hand_dom"/>
</dbReference>
<proteinExistence type="inferred from homology"/>
<dbReference type="Gene3D" id="3.30.200.20">
    <property type="entry name" value="Phosphorylase Kinase, domain 1"/>
    <property type="match status" value="1"/>
</dbReference>
<sequence>MGSIDKLGAAEERRLTRKSSIILDEEIKDVNNDFTLSKKQLGSGKSAVIYICREKSTGKKYACKQIAKKRIVTEGQKEDLKREVRIMKYLQGQENVVELKGTYEDNTNVNIVMEYCEGGELYKKIESKGRCGRFTEKLAAQIISSIMKVVYSLHFMGVMHRDLKPENFVLPKKGTVLGFLPCLVDYTKLKAIDFGLSAFDELGNPNCEKVGTAFYVAPEVLRRQPYGKEVDIWSAGVILYMLLTGVPPFYGDTDNQIFEEVLKAKPDMESYPWPLISPNAKKLVKDMLSVDPNKRPTAAAVLNDLWLKDNGVSTENPIDKMFLDTMKHFRAMNKFKKLALKKMTEYLGPVESEELRAMFRNFDTNEQEAISREELEKWLVRIDPKLRPEDAKQIAKEADTNGDGYIDYNESLTAMMNFRKKHKQEDLRKAFEHFKKGSDDWITIEELKLALLEEYELDHATIEDIISEVDKNDDGKIDYKEFCAMIRS</sequence>
<evidence type="ECO:0000256" key="9">
    <source>
        <dbReference type="ARBA" id="ARBA00058225"/>
    </source>
</evidence>
<dbReference type="AlphaFoldDB" id="A0AAD8NR09"/>
<name>A0AAD8NR09_TARER</name>
<feature type="domain" description="Protein kinase" evidence="12">
    <location>
        <begin position="35"/>
        <end position="307"/>
    </location>
</feature>
<evidence type="ECO:0000256" key="8">
    <source>
        <dbReference type="ARBA" id="ARBA00022840"/>
    </source>
</evidence>
<comment type="similarity">
    <text evidence="2">Belongs to the protein kinase superfamily. CAMK Ser/Thr protein kinase family. SNF1 subfamily.</text>
</comment>
<accession>A0AAD8NR09</accession>
<keyword evidence="6" id="KW-0418">Kinase</keyword>
<dbReference type="GO" id="GO:0004674">
    <property type="term" value="F:protein serine/threonine kinase activity"/>
    <property type="evidence" value="ECO:0007669"/>
    <property type="project" value="UniProtKB-KW"/>
</dbReference>
<evidence type="ECO:0000256" key="4">
    <source>
        <dbReference type="ARBA" id="ARBA00022679"/>
    </source>
</evidence>
<dbReference type="SMART" id="SM00220">
    <property type="entry name" value="S_TKc"/>
    <property type="match status" value="1"/>
</dbReference>
<dbReference type="InterPro" id="IPR000719">
    <property type="entry name" value="Prot_kinase_dom"/>
</dbReference>